<evidence type="ECO:0000313" key="1">
    <source>
        <dbReference type="EMBL" id="QJE28937.1"/>
    </source>
</evidence>
<evidence type="ECO:0000313" key="4">
    <source>
        <dbReference type="Proteomes" id="UP000501982"/>
    </source>
</evidence>
<protein>
    <submittedName>
        <fullName evidence="2">Uncharacterized protein</fullName>
    </submittedName>
</protein>
<dbReference type="Proteomes" id="UP000310032">
    <property type="component" value="Unassembled WGS sequence"/>
</dbReference>
<dbReference type="AlphaFoldDB" id="A0A4S2EPQ9"/>
<sequence length="69" mass="8435">MEQIEKEHKNRQYCVSYIPRPTASIQSTKNSDYRYQVAYCHHERKQSDRRIACRFNRNAFIPEQRQQVC</sequence>
<evidence type="ECO:0000313" key="2">
    <source>
        <dbReference type="EMBL" id="TGY56643.1"/>
    </source>
</evidence>
<name>A0A4S2EPQ9_PARDI</name>
<organism evidence="2 3">
    <name type="scientific">Parabacteroides distasonis</name>
    <dbReference type="NCBI Taxonomy" id="823"/>
    <lineage>
        <taxon>Bacteria</taxon>
        <taxon>Pseudomonadati</taxon>
        <taxon>Bacteroidota</taxon>
        <taxon>Bacteroidia</taxon>
        <taxon>Bacteroidales</taxon>
        <taxon>Tannerellaceae</taxon>
        <taxon>Parabacteroides</taxon>
    </lineage>
</organism>
<accession>A0A4S2EPQ9</accession>
<dbReference type="EMBL" id="SRYM01000033">
    <property type="protein sequence ID" value="TGY56643.1"/>
    <property type="molecule type" value="Genomic_DNA"/>
</dbReference>
<dbReference type="EMBL" id="CP051672">
    <property type="protein sequence ID" value="QJE28937.1"/>
    <property type="molecule type" value="Genomic_DNA"/>
</dbReference>
<dbReference type="Proteomes" id="UP000501982">
    <property type="component" value="Chromosome"/>
</dbReference>
<proteinExistence type="predicted"/>
<reference evidence="1 4" key="2">
    <citation type="submission" date="2020-04" db="EMBL/GenBank/DDBJ databases">
        <title>Complete Genomes and Methylome analysis of CBBP consortium that reverse antibiotic-induced susceptibility to vancomycin-resistant Enterococcus faecium infection.</title>
        <authorList>
            <person name="Fomenkov A."/>
            <person name="Zhang Z."/>
            <person name="Pamer E."/>
            <person name="Roberts R.J."/>
        </authorList>
    </citation>
    <scope>NUCLEOTIDE SEQUENCE [LARGE SCALE GENOMIC DNA]</scope>
    <source>
        <strain evidence="4">CBBP</strain>
        <strain evidence="1">CBBP-1</strain>
    </source>
</reference>
<reference evidence="2 3" key="1">
    <citation type="submission" date="2019-04" db="EMBL/GenBank/DDBJ databases">
        <title>Microbes associate with the intestines of laboratory mice.</title>
        <authorList>
            <person name="Navarre W."/>
            <person name="Wong E."/>
            <person name="Huang K."/>
            <person name="Tropini C."/>
            <person name="Ng K."/>
            <person name="Yu B."/>
        </authorList>
    </citation>
    <scope>NUCLEOTIDE SEQUENCE [LARGE SCALE GENOMIC DNA]</scope>
    <source>
        <strain evidence="2 3">NM39_I3</strain>
    </source>
</reference>
<dbReference type="RefSeq" id="WP_135959430.1">
    <property type="nucleotide sequence ID" value="NZ_CP051672.1"/>
</dbReference>
<gene>
    <name evidence="2" type="ORF">E5342_11705</name>
    <name evidence="1" type="ORF">HHO38_11670</name>
</gene>
<evidence type="ECO:0000313" key="3">
    <source>
        <dbReference type="Proteomes" id="UP000310032"/>
    </source>
</evidence>